<accession>A0A8S3TSK9</accession>
<dbReference type="GO" id="GO:0016887">
    <property type="term" value="F:ATP hydrolysis activity"/>
    <property type="evidence" value="ECO:0007669"/>
    <property type="project" value="InterPro"/>
</dbReference>
<comment type="caution">
    <text evidence="1">The sequence shown here is derived from an EMBL/GenBank/DDBJ whole genome shotgun (WGS) entry which is preliminary data.</text>
</comment>
<dbReference type="EMBL" id="CAJPWZ010002366">
    <property type="protein sequence ID" value="CAG2236709.1"/>
    <property type="molecule type" value="Genomic_DNA"/>
</dbReference>
<keyword evidence="2" id="KW-1185">Reference proteome</keyword>
<dbReference type="Proteomes" id="UP000683360">
    <property type="component" value="Unassembled WGS sequence"/>
</dbReference>
<proteinExistence type="predicted"/>
<sequence length="156" mass="18116">MYIQVHGGTTTKDIRKKVRKAEEIAKENAKDHPNMFTVLFFDEANTTEAIGVIKEIMCDKSLGGKPIQIHERLKIIAACNPYRKHKEELVKRLEQAGLGYHVDADKTTDRLGRVPMRRLVYRVQPLPQSMLPLVWDFGQLNTRVEKCTSNRWFYDM</sequence>
<protein>
    <submittedName>
        <fullName evidence="1">RNF213</fullName>
        <ecNumber evidence="1">2.3.2.27</ecNumber>
    </submittedName>
</protein>
<dbReference type="OrthoDB" id="2423195at2759"/>
<keyword evidence="1" id="KW-0808">Transferase</keyword>
<dbReference type="InterPro" id="IPR031248">
    <property type="entry name" value="RNF213"/>
</dbReference>
<reference evidence="1" key="1">
    <citation type="submission" date="2021-03" db="EMBL/GenBank/DDBJ databases">
        <authorList>
            <person name="Bekaert M."/>
        </authorList>
    </citation>
    <scope>NUCLEOTIDE SEQUENCE</scope>
</reference>
<dbReference type="EC" id="2.3.2.27" evidence="1"/>
<dbReference type="PANTHER" id="PTHR22605:SF16">
    <property type="entry name" value="E3 UBIQUITIN-PROTEIN LIGASE RNF213"/>
    <property type="match status" value="1"/>
</dbReference>
<gene>
    <name evidence="1" type="ORF">MEDL_49218</name>
</gene>
<keyword evidence="1" id="KW-0012">Acyltransferase</keyword>
<evidence type="ECO:0000313" key="1">
    <source>
        <dbReference type="EMBL" id="CAG2236709.1"/>
    </source>
</evidence>
<dbReference type="GO" id="GO:0061630">
    <property type="term" value="F:ubiquitin protein ligase activity"/>
    <property type="evidence" value="ECO:0007669"/>
    <property type="project" value="UniProtKB-EC"/>
</dbReference>
<organism evidence="1 2">
    <name type="scientific">Mytilus edulis</name>
    <name type="common">Blue mussel</name>
    <dbReference type="NCBI Taxonomy" id="6550"/>
    <lineage>
        <taxon>Eukaryota</taxon>
        <taxon>Metazoa</taxon>
        <taxon>Spiralia</taxon>
        <taxon>Lophotrochozoa</taxon>
        <taxon>Mollusca</taxon>
        <taxon>Bivalvia</taxon>
        <taxon>Autobranchia</taxon>
        <taxon>Pteriomorphia</taxon>
        <taxon>Mytilida</taxon>
        <taxon>Mytiloidea</taxon>
        <taxon>Mytilidae</taxon>
        <taxon>Mytilinae</taxon>
        <taxon>Mytilus</taxon>
    </lineage>
</organism>
<dbReference type="AlphaFoldDB" id="A0A8S3TSK9"/>
<evidence type="ECO:0000313" key="2">
    <source>
        <dbReference type="Proteomes" id="UP000683360"/>
    </source>
</evidence>
<dbReference type="PANTHER" id="PTHR22605">
    <property type="entry name" value="RZ-TYPE DOMAIN-CONTAINING PROTEIN"/>
    <property type="match status" value="1"/>
</dbReference>
<name>A0A8S3TSK9_MYTED</name>